<sequence length="78" mass="8907">MDLFCGVKSWNDIQNLSNNKLLSRASGTKTCSSTKEYSRIKAFQLFNKNKPLRCNDSNSTRNNIFIGKNDTSKRQELS</sequence>
<accession>A0A7J7IXR9</accession>
<evidence type="ECO:0000313" key="2">
    <source>
        <dbReference type="EMBL" id="KAF6018719.1"/>
    </source>
</evidence>
<proteinExistence type="predicted"/>
<gene>
    <name evidence="2" type="ORF">EB796_022972</name>
</gene>
<dbReference type="EMBL" id="VXIV02003281">
    <property type="protein sequence ID" value="KAF6018719.1"/>
    <property type="molecule type" value="Genomic_DNA"/>
</dbReference>
<evidence type="ECO:0000313" key="3">
    <source>
        <dbReference type="Proteomes" id="UP000593567"/>
    </source>
</evidence>
<feature type="region of interest" description="Disordered" evidence="1">
    <location>
        <begin position="56"/>
        <end position="78"/>
    </location>
</feature>
<comment type="caution">
    <text evidence="2">The sequence shown here is derived from an EMBL/GenBank/DDBJ whole genome shotgun (WGS) entry which is preliminary data.</text>
</comment>
<keyword evidence="3" id="KW-1185">Reference proteome</keyword>
<organism evidence="2 3">
    <name type="scientific">Bugula neritina</name>
    <name type="common">Brown bryozoan</name>
    <name type="synonym">Sertularia neritina</name>
    <dbReference type="NCBI Taxonomy" id="10212"/>
    <lineage>
        <taxon>Eukaryota</taxon>
        <taxon>Metazoa</taxon>
        <taxon>Spiralia</taxon>
        <taxon>Lophotrochozoa</taxon>
        <taxon>Bryozoa</taxon>
        <taxon>Gymnolaemata</taxon>
        <taxon>Cheilostomatida</taxon>
        <taxon>Flustrina</taxon>
        <taxon>Buguloidea</taxon>
        <taxon>Bugulidae</taxon>
        <taxon>Bugula</taxon>
    </lineage>
</organism>
<evidence type="ECO:0000256" key="1">
    <source>
        <dbReference type="SAM" id="MobiDB-lite"/>
    </source>
</evidence>
<dbReference type="AlphaFoldDB" id="A0A7J7IXR9"/>
<name>A0A7J7IXR9_BUGNE</name>
<dbReference type="Proteomes" id="UP000593567">
    <property type="component" value="Unassembled WGS sequence"/>
</dbReference>
<protein>
    <submittedName>
        <fullName evidence="2">Uncharacterized protein</fullName>
    </submittedName>
</protein>
<reference evidence="2" key="1">
    <citation type="submission" date="2020-06" db="EMBL/GenBank/DDBJ databases">
        <title>Draft genome of Bugula neritina, a colonial animal packing powerful symbionts and potential medicines.</title>
        <authorList>
            <person name="Rayko M."/>
        </authorList>
    </citation>
    <scope>NUCLEOTIDE SEQUENCE [LARGE SCALE GENOMIC DNA]</scope>
    <source>
        <strain evidence="2">Kwan_BN1</strain>
    </source>
</reference>